<organism evidence="2 3">
    <name type="scientific">Rhodocytophaga aerolata</name>
    <dbReference type="NCBI Taxonomy" id="455078"/>
    <lineage>
        <taxon>Bacteria</taxon>
        <taxon>Pseudomonadati</taxon>
        <taxon>Bacteroidota</taxon>
        <taxon>Cytophagia</taxon>
        <taxon>Cytophagales</taxon>
        <taxon>Rhodocytophagaceae</taxon>
        <taxon>Rhodocytophaga</taxon>
    </lineage>
</organism>
<reference evidence="2" key="1">
    <citation type="submission" date="2023-07" db="EMBL/GenBank/DDBJ databases">
        <title>The genome sequence of Rhodocytophaga aerolata KACC 12507.</title>
        <authorList>
            <person name="Zhang X."/>
        </authorList>
    </citation>
    <scope>NUCLEOTIDE SEQUENCE</scope>
    <source>
        <strain evidence="2">KACC 12507</strain>
    </source>
</reference>
<proteinExistence type="predicted"/>
<protein>
    <submittedName>
        <fullName evidence="2">Carboxypeptidase-like regulatory domain-containing protein</fullName>
    </submittedName>
</protein>
<dbReference type="RefSeq" id="WP_302036182.1">
    <property type="nucleotide sequence ID" value="NZ_JAUKPO010000001.1"/>
</dbReference>
<dbReference type="Proteomes" id="UP001168528">
    <property type="component" value="Unassembled WGS sequence"/>
</dbReference>
<accession>A0ABT8R2C9</accession>
<evidence type="ECO:0000256" key="1">
    <source>
        <dbReference type="SAM" id="MobiDB-lite"/>
    </source>
</evidence>
<dbReference type="EMBL" id="JAUKPO010000001">
    <property type="protein sequence ID" value="MDO1445393.1"/>
    <property type="molecule type" value="Genomic_DNA"/>
</dbReference>
<sequence length="654" mass="70996">MFQKYFSFSRPFVIASLISTGLFLSHCKKDDTHVPSFNSSTDSQYISDDGPKISTTLSGLVLDENQRPVSGAQVEVYGKTITTDAAGEFTLSNIQVPANRCYLKCTKQGYFTGSTALIPKANGEAFVQMVLMGATATHQLDANTGGTANLPNGSSVQIPANGIVKADGSLYSGQVNVTLRHLDPTDEAFPAIVPGGDLAAQRTDESGSMLYSYGILRVLLRDSNGNDLQLANGKEATLTVAISSKQTSDAPSTIPLWYFDEQKGLWMEEGEAAREGSRYIGKVKHFTDWNCDVPGTGVEVEFVIETDGTGSGEGKVERTPIDPENPGEPITTGGIPCTGYPVRKVFMTIGQAWASSDENGVVIRRVPDNRVLPVLLYQGPGLIRKVADIGPFTLGQKPEKRTFKVPCPVFVVGRTVCNGNPIQANFVLNTSEIFSYGKRPTDERGVFRVTVAPGYESSITIIDHTTGKMRDITFKAPNEDGVTVELGNVELCEPPKAVLNENTVTLNGDGFTNEVMDLNKLSASDNAMIGYCTNEESTRASVGNDQTDPVSLVLQWPGCEKGEFNGLCSTVNGTYGCRPSINVTVVKDGKRLNYYTAYGPNGPEKIKQNKITVTRYDDKLIEGTFSGVVTRHDSKTNQWYDLYVKDAKFSVRRK</sequence>
<evidence type="ECO:0000313" key="3">
    <source>
        <dbReference type="Proteomes" id="UP001168528"/>
    </source>
</evidence>
<comment type="caution">
    <text evidence="2">The sequence shown here is derived from an EMBL/GenBank/DDBJ whole genome shotgun (WGS) entry which is preliminary data.</text>
</comment>
<gene>
    <name evidence="2" type="ORF">Q0590_03975</name>
</gene>
<keyword evidence="3" id="KW-1185">Reference proteome</keyword>
<evidence type="ECO:0000313" key="2">
    <source>
        <dbReference type="EMBL" id="MDO1445393.1"/>
    </source>
</evidence>
<feature type="region of interest" description="Disordered" evidence="1">
    <location>
        <begin position="308"/>
        <end position="334"/>
    </location>
</feature>
<dbReference type="InterPro" id="IPR008969">
    <property type="entry name" value="CarboxyPept-like_regulatory"/>
</dbReference>
<dbReference type="Pfam" id="PF13620">
    <property type="entry name" value="CarboxypepD_reg"/>
    <property type="match status" value="1"/>
</dbReference>
<dbReference type="SUPFAM" id="SSF49464">
    <property type="entry name" value="Carboxypeptidase regulatory domain-like"/>
    <property type="match status" value="1"/>
</dbReference>
<name>A0ABT8R2C9_9BACT</name>
<dbReference type="Gene3D" id="2.60.40.1120">
    <property type="entry name" value="Carboxypeptidase-like, regulatory domain"/>
    <property type="match status" value="1"/>
</dbReference>